<reference evidence="1 2" key="1">
    <citation type="journal article" date="2016" name="Mol. Biol. Evol.">
        <title>Comparative Genomics of Early-Diverging Mushroom-Forming Fungi Provides Insights into the Origins of Lignocellulose Decay Capabilities.</title>
        <authorList>
            <person name="Nagy L.G."/>
            <person name="Riley R."/>
            <person name="Tritt A."/>
            <person name="Adam C."/>
            <person name="Daum C."/>
            <person name="Floudas D."/>
            <person name="Sun H."/>
            <person name="Yadav J.S."/>
            <person name="Pangilinan J."/>
            <person name="Larsson K.H."/>
            <person name="Matsuura K."/>
            <person name="Barry K."/>
            <person name="Labutti K."/>
            <person name="Kuo R."/>
            <person name="Ohm R.A."/>
            <person name="Bhattacharya S.S."/>
            <person name="Shirouzu T."/>
            <person name="Yoshinaga Y."/>
            <person name="Martin F.M."/>
            <person name="Grigoriev I.V."/>
            <person name="Hibbett D.S."/>
        </authorList>
    </citation>
    <scope>NUCLEOTIDE SEQUENCE [LARGE SCALE GENOMIC DNA]</scope>
    <source>
        <strain evidence="1 2">CBS 109695</strain>
    </source>
</reference>
<sequence length="149" mass="16601">MRTTQRNNTHTWTQLRLEASDSRLLCFGSLHQRITQLHRTAGLTRVARTCSPPAPARTAPIPHNPHLPSTSTIYRLPQPSTPATPNPPFSFPYLFGSPSCLSARSSTFIFAVCILLPRNVFVVQPVRHLSTPFNPSNPSYPTPPFTRTN</sequence>
<keyword evidence="2" id="KW-1185">Reference proteome</keyword>
<organism evidence="1 2">
    <name type="scientific">Athelia psychrophila</name>
    <dbReference type="NCBI Taxonomy" id="1759441"/>
    <lineage>
        <taxon>Eukaryota</taxon>
        <taxon>Fungi</taxon>
        <taxon>Dikarya</taxon>
        <taxon>Basidiomycota</taxon>
        <taxon>Agaricomycotina</taxon>
        <taxon>Agaricomycetes</taxon>
        <taxon>Agaricomycetidae</taxon>
        <taxon>Atheliales</taxon>
        <taxon>Atheliaceae</taxon>
        <taxon>Athelia</taxon>
    </lineage>
</organism>
<accession>A0A166SDC8</accession>
<dbReference type="EMBL" id="KV417499">
    <property type="protein sequence ID" value="KZP29317.1"/>
    <property type="molecule type" value="Genomic_DNA"/>
</dbReference>
<proteinExistence type="predicted"/>
<dbReference type="AlphaFoldDB" id="A0A166SDC8"/>
<gene>
    <name evidence="1" type="ORF">FIBSPDRAFT_215335</name>
</gene>
<protein>
    <submittedName>
        <fullName evidence="1">Uncharacterized protein</fullName>
    </submittedName>
</protein>
<evidence type="ECO:0000313" key="2">
    <source>
        <dbReference type="Proteomes" id="UP000076532"/>
    </source>
</evidence>
<dbReference type="Proteomes" id="UP000076532">
    <property type="component" value="Unassembled WGS sequence"/>
</dbReference>
<evidence type="ECO:0000313" key="1">
    <source>
        <dbReference type="EMBL" id="KZP29317.1"/>
    </source>
</evidence>
<name>A0A166SDC8_9AGAM</name>